<feature type="region of interest" description="Disordered" evidence="1">
    <location>
        <begin position="1"/>
        <end position="57"/>
    </location>
</feature>
<evidence type="ECO:0000313" key="2">
    <source>
        <dbReference type="EMBL" id="CAJ0570826.1"/>
    </source>
</evidence>
<name>A0AA36CMB2_9BILA</name>
<dbReference type="AlphaFoldDB" id="A0AA36CMB2"/>
<protein>
    <submittedName>
        <fullName evidence="2">Uncharacterized protein</fullName>
    </submittedName>
</protein>
<feature type="compositionally biased region" description="Acidic residues" evidence="1">
    <location>
        <begin position="26"/>
        <end position="40"/>
    </location>
</feature>
<dbReference type="Proteomes" id="UP001177023">
    <property type="component" value="Unassembled WGS sequence"/>
</dbReference>
<dbReference type="EMBL" id="CATQJA010002486">
    <property type="protein sequence ID" value="CAJ0570826.1"/>
    <property type="molecule type" value="Genomic_DNA"/>
</dbReference>
<proteinExistence type="predicted"/>
<sequence>MASLKRAASSTLFPTALSTKQKPLEPDDFTESDSEPEDVESSSVETESMYTASPFRPSLYRRRPDHYHKMARAAALYAEHEPHAGNKPCRIKYTKPLAVRRLRCTRTRASRNWSRLFTRNAGESSSYEEVCDLTTSNT</sequence>
<reference evidence="2" key="1">
    <citation type="submission" date="2023-06" db="EMBL/GenBank/DDBJ databases">
        <authorList>
            <person name="Delattre M."/>
        </authorList>
    </citation>
    <scope>NUCLEOTIDE SEQUENCE</scope>
    <source>
        <strain evidence="2">AF72</strain>
    </source>
</reference>
<accession>A0AA36CMB2</accession>
<evidence type="ECO:0000256" key="1">
    <source>
        <dbReference type="SAM" id="MobiDB-lite"/>
    </source>
</evidence>
<feature type="compositionally biased region" description="Polar residues" evidence="1">
    <location>
        <begin position="8"/>
        <end position="21"/>
    </location>
</feature>
<keyword evidence="3" id="KW-1185">Reference proteome</keyword>
<evidence type="ECO:0000313" key="3">
    <source>
        <dbReference type="Proteomes" id="UP001177023"/>
    </source>
</evidence>
<feature type="non-terminal residue" evidence="2">
    <location>
        <position position="138"/>
    </location>
</feature>
<organism evidence="2 3">
    <name type="scientific">Mesorhabditis spiculigera</name>
    <dbReference type="NCBI Taxonomy" id="96644"/>
    <lineage>
        <taxon>Eukaryota</taxon>
        <taxon>Metazoa</taxon>
        <taxon>Ecdysozoa</taxon>
        <taxon>Nematoda</taxon>
        <taxon>Chromadorea</taxon>
        <taxon>Rhabditida</taxon>
        <taxon>Rhabditina</taxon>
        <taxon>Rhabditomorpha</taxon>
        <taxon>Rhabditoidea</taxon>
        <taxon>Rhabditidae</taxon>
        <taxon>Mesorhabditinae</taxon>
        <taxon>Mesorhabditis</taxon>
    </lineage>
</organism>
<gene>
    <name evidence="2" type="ORF">MSPICULIGERA_LOCUS9260</name>
</gene>
<comment type="caution">
    <text evidence="2">The sequence shown here is derived from an EMBL/GenBank/DDBJ whole genome shotgun (WGS) entry which is preliminary data.</text>
</comment>